<dbReference type="Proteomes" id="UP001519460">
    <property type="component" value="Unassembled WGS sequence"/>
</dbReference>
<name>A0ABD0JZH6_9CAEN</name>
<accession>A0ABD0JZH6</accession>
<evidence type="ECO:0000256" key="1">
    <source>
        <dbReference type="SAM" id="MobiDB-lite"/>
    </source>
</evidence>
<reference evidence="2 3" key="1">
    <citation type="journal article" date="2023" name="Sci. Data">
        <title>Genome assembly of the Korean intertidal mud-creeper Batillaria attramentaria.</title>
        <authorList>
            <person name="Patra A.K."/>
            <person name="Ho P.T."/>
            <person name="Jun S."/>
            <person name="Lee S.J."/>
            <person name="Kim Y."/>
            <person name="Won Y.J."/>
        </authorList>
    </citation>
    <scope>NUCLEOTIDE SEQUENCE [LARGE SCALE GENOMIC DNA]</scope>
    <source>
        <strain evidence="2">Wonlab-2016</strain>
    </source>
</reference>
<dbReference type="AlphaFoldDB" id="A0ABD0JZH6"/>
<evidence type="ECO:0000313" key="3">
    <source>
        <dbReference type="Proteomes" id="UP001519460"/>
    </source>
</evidence>
<comment type="caution">
    <text evidence="2">The sequence shown here is derived from an EMBL/GenBank/DDBJ whole genome shotgun (WGS) entry which is preliminary data.</text>
</comment>
<organism evidence="2 3">
    <name type="scientific">Batillaria attramentaria</name>
    <dbReference type="NCBI Taxonomy" id="370345"/>
    <lineage>
        <taxon>Eukaryota</taxon>
        <taxon>Metazoa</taxon>
        <taxon>Spiralia</taxon>
        <taxon>Lophotrochozoa</taxon>
        <taxon>Mollusca</taxon>
        <taxon>Gastropoda</taxon>
        <taxon>Caenogastropoda</taxon>
        <taxon>Sorbeoconcha</taxon>
        <taxon>Cerithioidea</taxon>
        <taxon>Batillariidae</taxon>
        <taxon>Batillaria</taxon>
    </lineage>
</organism>
<sequence length="76" mass="8716">MSASSVNWAWLHSAKLSNRVGGSRCPRSQPQSYTAMQKINRRSRRVNVRPETQSRYGTATRSANRDRPQHTTHYVS</sequence>
<protein>
    <submittedName>
        <fullName evidence="2">Uncharacterized protein</fullName>
    </submittedName>
</protein>
<keyword evidence="3" id="KW-1185">Reference proteome</keyword>
<dbReference type="EMBL" id="JACVVK020000286">
    <property type="protein sequence ID" value="KAK7480189.1"/>
    <property type="molecule type" value="Genomic_DNA"/>
</dbReference>
<feature type="compositionally biased region" description="Polar residues" evidence="1">
    <location>
        <begin position="26"/>
        <end position="37"/>
    </location>
</feature>
<feature type="compositionally biased region" description="Polar residues" evidence="1">
    <location>
        <begin position="50"/>
        <end position="62"/>
    </location>
</feature>
<feature type="region of interest" description="Disordered" evidence="1">
    <location>
        <begin position="19"/>
        <end position="76"/>
    </location>
</feature>
<proteinExistence type="predicted"/>
<gene>
    <name evidence="2" type="ORF">BaRGS_00028574</name>
</gene>
<evidence type="ECO:0000313" key="2">
    <source>
        <dbReference type="EMBL" id="KAK7480189.1"/>
    </source>
</evidence>